<feature type="region of interest" description="Disordered" evidence="1">
    <location>
        <begin position="172"/>
        <end position="202"/>
    </location>
</feature>
<dbReference type="Proteomes" id="UP001276659">
    <property type="component" value="Unassembled WGS sequence"/>
</dbReference>
<dbReference type="AlphaFoldDB" id="A0AAE0DF89"/>
<comment type="caution">
    <text evidence="3">The sequence shown here is derived from an EMBL/GenBank/DDBJ whole genome shotgun (WGS) entry which is preliminary data.</text>
</comment>
<gene>
    <name evidence="3" type="ORF">OEA41_010385</name>
</gene>
<proteinExistence type="predicted"/>
<organism evidence="3 4">
    <name type="scientific">Lepraria neglecta</name>
    <dbReference type="NCBI Taxonomy" id="209136"/>
    <lineage>
        <taxon>Eukaryota</taxon>
        <taxon>Fungi</taxon>
        <taxon>Dikarya</taxon>
        <taxon>Ascomycota</taxon>
        <taxon>Pezizomycotina</taxon>
        <taxon>Lecanoromycetes</taxon>
        <taxon>OSLEUM clade</taxon>
        <taxon>Lecanoromycetidae</taxon>
        <taxon>Lecanorales</taxon>
        <taxon>Lecanorineae</taxon>
        <taxon>Stereocaulaceae</taxon>
        <taxon>Lepraria</taxon>
    </lineage>
</organism>
<evidence type="ECO:0000259" key="2">
    <source>
        <dbReference type="Pfam" id="PF22607"/>
    </source>
</evidence>
<name>A0AAE0DF89_9LECA</name>
<dbReference type="Gene3D" id="3.30.9.60">
    <property type="match status" value="1"/>
</dbReference>
<evidence type="ECO:0000313" key="3">
    <source>
        <dbReference type="EMBL" id="KAK3167259.1"/>
    </source>
</evidence>
<evidence type="ECO:0000313" key="4">
    <source>
        <dbReference type="Proteomes" id="UP001276659"/>
    </source>
</evidence>
<keyword evidence="4" id="KW-1185">Reference proteome</keyword>
<dbReference type="EMBL" id="JASNWA010000011">
    <property type="protein sequence ID" value="KAK3167259.1"/>
    <property type="molecule type" value="Genomic_DNA"/>
</dbReference>
<reference evidence="3" key="1">
    <citation type="submission" date="2022-11" db="EMBL/GenBank/DDBJ databases">
        <title>Chromosomal genome sequence assembly and mating type (MAT) locus characterization of the leprose asexual lichenized fungus Lepraria neglecta (Nyl.) Erichsen.</title>
        <authorList>
            <person name="Allen J.L."/>
            <person name="Pfeffer B."/>
        </authorList>
    </citation>
    <scope>NUCLEOTIDE SEQUENCE</scope>
    <source>
        <strain evidence="3">Allen 5258</strain>
    </source>
</reference>
<dbReference type="InterPro" id="IPR054707">
    <property type="entry name" value="DhpH_subs-bd"/>
</dbReference>
<dbReference type="Pfam" id="PF22607">
    <property type="entry name" value="FAD_binding-like"/>
    <property type="match status" value="1"/>
</dbReference>
<dbReference type="SUPFAM" id="SSF54373">
    <property type="entry name" value="FAD-linked reductases, C-terminal domain"/>
    <property type="match status" value="1"/>
</dbReference>
<evidence type="ECO:0000256" key="1">
    <source>
        <dbReference type="SAM" id="MobiDB-lite"/>
    </source>
</evidence>
<protein>
    <recommendedName>
        <fullName evidence="2">2,6-dihydroxypyridine 3-monooxygenase substrate binding domain-containing protein</fullName>
    </recommendedName>
</protein>
<feature type="compositionally biased region" description="Basic and acidic residues" evidence="1">
    <location>
        <begin position="137"/>
        <end position="147"/>
    </location>
</feature>
<feature type="domain" description="2,6-dihydroxypyridine 3-monooxygenase substrate binding" evidence="2">
    <location>
        <begin position="307"/>
        <end position="402"/>
    </location>
</feature>
<sequence>MSRTEVHIDHRPMIIVQIAPDHHTGARCRLWGCGDTIKPYSYRLAIRPGMENFRHSPDYFHVECLEKLLDLSSPDILPRLLPEYIANRDYDYLLDSGARFIVVEWIKRVEKVLEEGQAGEDPALATKEPVGSSKSPAHQEETTKIAPREGLQMTIDEADSKVAGPSTVVAAEKDDLSLTSPFHGKKRRHSPSSGGFKRRKTDDELIGDQIRALNQQTQDGEQKRPLDPAVLEEIANRSVSTDNEYGSDDEVAQPWEIFDYLPSTEDADLRDRHALSSALMRWKFEKFLAKTEDSELPERCIEDKQRLGKKTIEAIRPKSFVIVCVVPEENGSVKPGEYYIDLVWYHDCPTSSKEFTDFMNYIHVHRHLSTLPPGEISPGVWEKQQAYGQSILAAPIRELVDKGSLLLLATFKQQKLLSSTKSSYSSVMRSHCSDRT</sequence>
<feature type="region of interest" description="Disordered" evidence="1">
    <location>
        <begin position="119"/>
        <end position="152"/>
    </location>
</feature>
<accession>A0AAE0DF89</accession>